<dbReference type="GO" id="GO:0006898">
    <property type="term" value="P:receptor-mediated endocytosis"/>
    <property type="evidence" value="ECO:0007669"/>
    <property type="project" value="TreeGrafter"/>
</dbReference>
<dbReference type="GO" id="GO:0098588">
    <property type="term" value="C:bounding membrane of organelle"/>
    <property type="evidence" value="ECO:0007669"/>
    <property type="project" value="UniProtKB-ARBA"/>
</dbReference>
<evidence type="ECO:0000313" key="2">
    <source>
        <dbReference type="EMBL" id="GMG44331.1"/>
    </source>
</evidence>
<dbReference type="InterPro" id="IPR055358">
    <property type="entry name" value="CHCR"/>
</dbReference>
<dbReference type="Proteomes" id="UP001165063">
    <property type="component" value="Unassembled WGS sequence"/>
</dbReference>
<dbReference type="InterPro" id="IPR011990">
    <property type="entry name" value="TPR-like_helical_dom_sf"/>
</dbReference>
<dbReference type="Gene3D" id="1.25.40.10">
    <property type="entry name" value="Tetratricopeptide repeat domain"/>
    <property type="match status" value="3"/>
</dbReference>
<dbReference type="GO" id="GO:0071439">
    <property type="term" value="C:clathrin complex"/>
    <property type="evidence" value="ECO:0007669"/>
    <property type="project" value="TreeGrafter"/>
</dbReference>
<dbReference type="PANTHER" id="PTHR10292:SF1">
    <property type="entry name" value="CLATHRIN HEAVY CHAIN"/>
    <property type="match status" value="1"/>
</dbReference>
<dbReference type="GO" id="GO:0006895">
    <property type="term" value="P:Golgi to endosome transport"/>
    <property type="evidence" value="ECO:0007669"/>
    <property type="project" value="TreeGrafter"/>
</dbReference>
<dbReference type="GO" id="GO:0032051">
    <property type="term" value="F:clathrin light chain binding"/>
    <property type="evidence" value="ECO:0007669"/>
    <property type="project" value="TreeGrafter"/>
</dbReference>
<dbReference type="FunFam" id="1.25.40.10:FF:000002">
    <property type="entry name" value="Clathrin heavy chain"/>
    <property type="match status" value="1"/>
</dbReference>
<proteinExistence type="predicted"/>
<dbReference type="Pfam" id="PF00637">
    <property type="entry name" value="Clathrin"/>
    <property type="match status" value="5"/>
</dbReference>
<dbReference type="AlphaFoldDB" id="A0A9W6Z3E5"/>
<dbReference type="InterPro" id="IPR016024">
    <property type="entry name" value="ARM-type_fold"/>
</dbReference>
<dbReference type="GO" id="GO:0030479">
    <property type="term" value="C:actin cortical patch"/>
    <property type="evidence" value="ECO:0007669"/>
    <property type="project" value="TreeGrafter"/>
</dbReference>
<dbReference type="PANTHER" id="PTHR10292">
    <property type="entry name" value="CLATHRIN HEAVY CHAIN RELATED"/>
    <property type="match status" value="1"/>
</dbReference>
<dbReference type="PROSITE" id="PS50236">
    <property type="entry name" value="CHCR"/>
    <property type="match status" value="5"/>
</dbReference>
<name>A0A9W6Z3E5_AMBMO</name>
<feature type="repeat" description="CHCR" evidence="1">
    <location>
        <begin position="605"/>
        <end position="707"/>
    </location>
</feature>
<dbReference type="FunFam" id="1.25.40.10:FF:000005">
    <property type="entry name" value="Clathrin heavy chain"/>
    <property type="match status" value="1"/>
</dbReference>
<comment type="caution">
    <text evidence="2">The sequence shown here is derived from an EMBL/GenBank/DDBJ whole genome shotgun (WGS) entry which is preliminary data.</text>
</comment>
<organism evidence="2 3">
    <name type="scientific">Ambrosiozyma monospora</name>
    <name type="common">Yeast</name>
    <name type="synonym">Endomycopsis monosporus</name>
    <dbReference type="NCBI Taxonomy" id="43982"/>
    <lineage>
        <taxon>Eukaryota</taxon>
        <taxon>Fungi</taxon>
        <taxon>Dikarya</taxon>
        <taxon>Ascomycota</taxon>
        <taxon>Saccharomycotina</taxon>
        <taxon>Pichiomycetes</taxon>
        <taxon>Pichiales</taxon>
        <taxon>Pichiaceae</taxon>
        <taxon>Ambrosiozyma</taxon>
    </lineage>
</organism>
<feature type="repeat" description="CHCR" evidence="1">
    <location>
        <begin position="459"/>
        <end position="600"/>
    </location>
</feature>
<sequence>MLSNNLAQNLQVVIQVATKYSDLIGPITLIKIFEDFKSNEGLYYYLSSIVNVTHDPEVVLKYIQCAAKLGQVKEIERVVRDNNVYNGEKVKNFLKEAKLEDQLPLIVVCDRFNFVHDLVLYLYKNKFFKFIEVYVQQVNPAKTPQVVAGLLDVDCDETIIKSLLQSVLGQVPIADLCEEVEKRNRLKILLPFLEATLQSGSTDKAVFDTLAKIYIDSNNNPEKFLKENDQYDTLVVGKYCEKRDPFLAYIAYDKGSNDAELVKITNENAMYKYQARYLLKRSDLVLWATVLSNENLHRRQLVDQVVGTAIPELEDPQPISVAVKAFMENDLPSELIELLEKIILEPSPFNDNPSLQALLILTAIKVDKSRVSSYIEKIDSYDPDEVAPLCIENGLAEEAFEIYHKFERYTDAMKVLVEDIMSLDRAEEYAEKLDKPEIWSQLGAAQLNGLRIPEAIQSYLKANDPSNYEHVIDIAEHAGKEEELVPYLLMARQTLREPKIDGAIINSYASLGKLSDIDRFLQLSNVADLDDIGDKLYENGNYEAAKSIYSNISNYSRLASTLVYLKDYQSAVDCARKASNVQVWKQVNQACIENKEFRLAQICGLNLIVHAEELEELVKQYEYNGYFSQLISLFENGLSLERAHMGMFTELAILYTKYEPEKTMEHLKLFWSRINIPKVITACESAHLWPELIFLLLTSTLTCIHHY</sequence>
<dbReference type="GO" id="GO:0006886">
    <property type="term" value="P:intracellular protein transport"/>
    <property type="evidence" value="ECO:0007669"/>
    <property type="project" value="UniProtKB-UniRule"/>
</dbReference>
<feature type="repeat" description="CHCR" evidence="1">
    <location>
        <begin position="17"/>
        <end position="159"/>
    </location>
</feature>
<feature type="repeat" description="CHCR" evidence="1">
    <location>
        <begin position="164"/>
        <end position="303"/>
    </location>
</feature>
<dbReference type="OrthoDB" id="2113814at2759"/>
<dbReference type="SMART" id="SM00299">
    <property type="entry name" value="CLH"/>
    <property type="match status" value="5"/>
</dbReference>
<reference evidence="2" key="1">
    <citation type="submission" date="2023-04" db="EMBL/GenBank/DDBJ databases">
        <title>Ambrosiozyma monospora NBRC 1965.</title>
        <authorList>
            <person name="Ichikawa N."/>
            <person name="Sato H."/>
            <person name="Tonouchi N."/>
        </authorList>
    </citation>
    <scope>NUCLEOTIDE SEQUENCE</scope>
    <source>
        <strain evidence="2">NBRC 1965</strain>
    </source>
</reference>
<evidence type="ECO:0000256" key="1">
    <source>
        <dbReference type="PROSITE-ProRule" id="PRU01006"/>
    </source>
</evidence>
<dbReference type="EMBL" id="BSXU01004461">
    <property type="protein sequence ID" value="GMG44331.1"/>
    <property type="molecule type" value="Genomic_DNA"/>
</dbReference>
<gene>
    <name evidence="2" type="ORF">Amon01_000673300</name>
</gene>
<accession>A0A9W6Z3E5</accession>
<dbReference type="SUPFAM" id="SSF48371">
    <property type="entry name" value="ARM repeat"/>
    <property type="match status" value="4"/>
</dbReference>
<feature type="repeat" description="CHCR" evidence="1">
    <location>
        <begin position="310"/>
        <end position="455"/>
    </location>
</feature>
<dbReference type="GO" id="GO:0005829">
    <property type="term" value="C:cytosol"/>
    <property type="evidence" value="ECO:0007669"/>
    <property type="project" value="GOC"/>
</dbReference>
<dbReference type="InterPro" id="IPR000547">
    <property type="entry name" value="Clathrin_H-chain/VPS_repeat"/>
</dbReference>
<protein>
    <submittedName>
        <fullName evidence="2">Unnamed protein product</fullName>
    </submittedName>
</protein>
<evidence type="ECO:0000313" key="3">
    <source>
        <dbReference type="Proteomes" id="UP001165063"/>
    </source>
</evidence>
<keyword evidence="3" id="KW-1185">Reference proteome</keyword>